<keyword evidence="3" id="KW-1185">Reference proteome</keyword>
<proteinExistence type="predicted"/>
<evidence type="ECO:0000313" key="2">
    <source>
        <dbReference type="EMBL" id="GIH32317.1"/>
    </source>
</evidence>
<name>A0ABQ4FBY7_9ACTN</name>
<gene>
    <name evidence="2" type="ORF">Mam01_24810</name>
</gene>
<accession>A0ABQ4FBY7</accession>
<evidence type="ECO:0000256" key="1">
    <source>
        <dbReference type="SAM" id="Phobius"/>
    </source>
</evidence>
<reference evidence="2 3" key="1">
    <citation type="submission" date="2021-01" db="EMBL/GenBank/DDBJ databases">
        <title>Whole genome shotgun sequence of Microbispora amethystogenes NBRC 101907.</title>
        <authorList>
            <person name="Komaki H."/>
            <person name="Tamura T."/>
        </authorList>
    </citation>
    <scope>NUCLEOTIDE SEQUENCE [LARGE SCALE GENOMIC DNA]</scope>
    <source>
        <strain evidence="2 3">NBRC 101907</strain>
    </source>
</reference>
<sequence>MDLLLRRFGLPDVLRLAILALDGSSVLGVLVVMIVCARRPHVVSQDGLWLRYGPFVIESA</sequence>
<dbReference type="EMBL" id="BOOB01000016">
    <property type="protein sequence ID" value="GIH32317.1"/>
    <property type="molecule type" value="Genomic_DNA"/>
</dbReference>
<dbReference type="Proteomes" id="UP000651728">
    <property type="component" value="Unassembled WGS sequence"/>
</dbReference>
<protein>
    <submittedName>
        <fullName evidence="2">Uncharacterized protein</fullName>
    </submittedName>
</protein>
<organism evidence="2 3">
    <name type="scientific">Microbispora amethystogenes</name>
    <dbReference type="NCBI Taxonomy" id="1427754"/>
    <lineage>
        <taxon>Bacteria</taxon>
        <taxon>Bacillati</taxon>
        <taxon>Actinomycetota</taxon>
        <taxon>Actinomycetes</taxon>
        <taxon>Streptosporangiales</taxon>
        <taxon>Streptosporangiaceae</taxon>
        <taxon>Microbispora</taxon>
    </lineage>
</organism>
<comment type="caution">
    <text evidence="2">The sequence shown here is derived from an EMBL/GenBank/DDBJ whole genome shotgun (WGS) entry which is preliminary data.</text>
</comment>
<dbReference type="RefSeq" id="WP_204285480.1">
    <property type="nucleotide sequence ID" value="NZ_BAABEJ010000009.1"/>
</dbReference>
<keyword evidence="1" id="KW-0812">Transmembrane</keyword>
<evidence type="ECO:0000313" key="3">
    <source>
        <dbReference type="Proteomes" id="UP000651728"/>
    </source>
</evidence>
<feature type="transmembrane region" description="Helical" evidence="1">
    <location>
        <begin position="13"/>
        <end position="36"/>
    </location>
</feature>
<keyword evidence="1" id="KW-1133">Transmembrane helix</keyword>
<keyword evidence="1" id="KW-0472">Membrane</keyword>